<dbReference type="InterPro" id="IPR033509">
    <property type="entry name" value="RNF146"/>
</dbReference>
<comment type="pathway">
    <text evidence="11">Protein modification; protein ubiquitination.</text>
</comment>
<evidence type="ECO:0000256" key="11">
    <source>
        <dbReference type="RuleBase" id="RU367115"/>
    </source>
</evidence>
<comment type="PTM">
    <text evidence="11">Ubiquitinated; autoubiquitinated.</text>
</comment>
<dbReference type="InterPro" id="IPR001841">
    <property type="entry name" value="Znf_RING"/>
</dbReference>
<name>A0AAW1JQZ1_POPJA</name>
<dbReference type="InterPro" id="IPR037197">
    <property type="entry name" value="WWE_dom_sf"/>
</dbReference>
<dbReference type="SUPFAM" id="SSF57850">
    <property type="entry name" value="RING/U-box"/>
    <property type="match status" value="1"/>
</dbReference>
<keyword evidence="3 11" id="KW-0963">Cytoplasm</keyword>
<evidence type="ECO:0000256" key="3">
    <source>
        <dbReference type="ARBA" id="ARBA00022490"/>
    </source>
</evidence>
<feature type="region of interest" description="Disordered" evidence="12">
    <location>
        <begin position="234"/>
        <end position="290"/>
    </location>
</feature>
<evidence type="ECO:0000259" key="13">
    <source>
        <dbReference type="PROSITE" id="PS50089"/>
    </source>
</evidence>
<dbReference type="Proteomes" id="UP001458880">
    <property type="component" value="Unassembled WGS sequence"/>
</dbReference>
<comment type="domain">
    <text evidence="11">The WWE domain mediates non-covalent poly(ADP-ribose)-binding.</text>
</comment>
<evidence type="ECO:0000256" key="4">
    <source>
        <dbReference type="ARBA" id="ARBA00022679"/>
    </source>
</evidence>
<keyword evidence="7 10" id="KW-0863">Zinc-finger</keyword>
<dbReference type="PANTHER" id="PTHR13417">
    <property type="entry name" value="E3 UBIQUITIN-PROTEIN LIGASE RNF146"/>
    <property type="match status" value="1"/>
</dbReference>
<reference evidence="15" key="1">
    <citation type="submission" date="2023-05" db="EMBL/GenBank/DDBJ databases">
        <authorList>
            <person name="Nardi F."/>
            <person name="Carapelli A."/>
            <person name="Cucini C."/>
        </authorList>
    </citation>
    <scope>NUCLEOTIDE SEQUENCE</scope>
    <source>
        <strain evidence="15">DMR45628</strain>
        <tissue evidence="15">Testes</tissue>
    </source>
</reference>
<evidence type="ECO:0000313" key="15">
    <source>
        <dbReference type="EMBL" id="KAK9707656.1"/>
    </source>
</evidence>
<dbReference type="SMART" id="SM00678">
    <property type="entry name" value="WWE"/>
    <property type="match status" value="2"/>
</dbReference>
<evidence type="ECO:0000313" key="16">
    <source>
        <dbReference type="Proteomes" id="UP001458880"/>
    </source>
</evidence>
<comment type="catalytic activity">
    <reaction evidence="1 11">
        <text>S-ubiquitinyl-[E2 ubiquitin-conjugating enzyme]-L-cysteine + [acceptor protein]-L-lysine = [E2 ubiquitin-conjugating enzyme]-L-cysteine + N(6)-ubiquitinyl-[acceptor protein]-L-lysine.</text>
        <dbReference type="EC" id="2.3.2.27"/>
    </reaction>
</comment>
<dbReference type="PANTHER" id="PTHR13417:SF2">
    <property type="entry name" value="E3 UBIQUITIN-PROTEIN LIGASE RNF146"/>
    <property type="match status" value="1"/>
</dbReference>
<evidence type="ECO:0000256" key="5">
    <source>
        <dbReference type="ARBA" id="ARBA00022687"/>
    </source>
</evidence>
<keyword evidence="16" id="KW-1185">Reference proteome</keyword>
<dbReference type="Gene3D" id="3.30.720.50">
    <property type="match status" value="2"/>
</dbReference>
<sequence length="376" mass="43538">MAEGESIEIYPKNELELKDKGESLECAVCLQTCIHPAQLPCGHIFCFLCIKGIANQSKKCAMCRQEIPRDFIEHPNLLRMENIPEIGSNYDGTYQWFYEGRNGWWRYDDRTSEDIEQAFEMKLNQFQILICGELYVIDLDAKVQYPKRDPCRKRSIKRDVRETPCKGVAGWWQYDERTSKELETSYKAGERICELLIAGFLYVADLEAMLQIRRNDPSRRRRIKRDLANIPKKGIAGLRTESELQNQENQETQYPESSTSTINPVIEDNPTPVTPSNTPQSPPDENEFSQENDLQATIDRIGSLALEPLRVRPMKTNFRRKMICKPQSIGLVVLHWMMRRVDAVRIGGKGECVHLICSYDLIRFIRLGMDTYMSII</sequence>
<dbReference type="SUPFAM" id="SSF117839">
    <property type="entry name" value="WWE domain"/>
    <property type="match status" value="2"/>
</dbReference>
<dbReference type="InterPro" id="IPR017907">
    <property type="entry name" value="Znf_RING_CS"/>
</dbReference>
<dbReference type="AlphaFoldDB" id="A0AAW1JQZ1"/>
<comment type="function">
    <text evidence="11">E3 ubiquitin-protein ligase that specifically binds poly-ADP-ribosylated proteins and mediates their ubiquitination and subsequent degradation.</text>
</comment>
<dbReference type="GO" id="GO:0051865">
    <property type="term" value="P:protein autoubiquitination"/>
    <property type="evidence" value="ECO:0007669"/>
    <property type="project" value="UniProtKB-UniRule"/>
</dbReference>
<comment type="caution">
    <text evidence="15">The sequence shown here is derived from an EMBL/GenBank/DDBJ whole genome shotgun (WGS) entry which is preliminary data.</text>
</comment>
<dbReference type="GO" id="GO:0016055">
    <property type="term" value="P:Wnt signaling pathway"/>
    <property type="evidence" value="ECO:0007669"/>
    <property type="project" value="UniProtKB-KW"/>
</dbReference>
<dbReference type="PROSITE" id="PS50089">
    <property type="entry name" value="ZF_RING_2"/>
    <property type="match status" value="1"/>
</dbReference>
<accession>A0AAW1JQZ1</accession>
<dbReference type="InterPro" id="IPR013083">
    <property type="entry name" value="Znf_RING/FYVE/PHD"/>
</dbReference>
<dbReference type="PROSITE" id="PS50918">
    <property type="entry name" value="WWE"/>
    <property type="match status" value="1"/>
</dbReference>
<dbReference type="EC" id="2.3.2.27" evidence="11"/>
<dbReference type="GO" id="GO:0005829">
    <property type="term" value="C:cytosol"/>
    <property type="evidence" value="ECO:0007669"/>
    <property type="project" value="UniProtKB-SubCell"/>
</dbReference>
<feature type="compositionally biased region" description="Polar residues" evidence="12">
    <location>
        <begin position="243"/>
        <end position="263"/>
    </location>
</feature>
<evidence type="ECO:0000256" key="2">
    <source>
        <dbReference type="ARBA" id="ARBA00004514"/>
    </source>
</evidence>
<dbReference type="EMBL" id="JASPKY010000345">
    <property type="protein sequence ID" value="KAK9707656.1"/>
    <property type="molecule type" value="Genomic_DNA"/>
</dbReference>
<reference evidence="15 16" key="2">
    <citation type="journal article" date="2024" name="BMC Genomics">
        <title>De novo assembly and annotation of Popillia japonica's genome with initial clues to its potential as an invasive pest.</title>
        <authorList>
            <person name="Cucini C."/>
            <person name="Boschi S."/>
            <person name="Funari R."/>
            <person name="Cardaioli E."/>
            <person name="Iannotti N."/>
            <person name="Marturano G."/>
            <person name="Paoli F."/>
            <person name="Bruttini M."/>
            <person name="Carapelli A."/>
            <person name="Frati F."/>
            <person name="Nardi F."/>
        </authorList>
    </citation>
    <scope>NUCLEOTIDE SEQUENCE [LARGE SCALE GENOMIC DNA]</scope>
    <source>
        <strain evidence="15">DMR45628</strain>
    </source>
</reference>
<evidence type="ECO:0000256" key="8">
    <source>
        <dbReference type="ARBA" id="ARBA00022786"/>
    </source>
</evidence>
<gene>
    <name evidence="15" type="ORF">QE152_g27694</name>
</gene>
<dbReference type="InterPro" id="IPR004170">
    <property type="entry name" value="WWE_dom"/>
</dbReference>
<evidence type="ECO:0000256" key="6">
    <source>
        <dbReference type="ARBA" id="ARBA00022723"/>
    </source>
</evidence>
<dbReference type="SMART" id="SM00184">
    <property type="entry name" value="RING"/>
    <property type="match status" value="1"/>
</dbReference>
<dbReference type="GO" id="GO:0072572">
    <property type="term" value="F:poly-ADP-D-ribose binding"/>
    <property type="evidence" value="ECO:0007669"/>
    <property type="project" value="UniProtKB-UniRule"/>
</dbReference>
<proteinExistence type="predicted"/>
<dbReference type="EMBL" id="JASPKY010000345">
    <property type="protein sequence ID" value="KAK9707657.1"/>
    <property type="molecule type" value="Genomic_DNA"/>
</dbReference>
<dbReference type="PROSITE" id="PS00518">
    <property type="entry name" value="ZF_RING_1"/>
    <property type="match status" value="1"/>
</dbReference>
<evidence type="ECO:0000256" key="1">
    <source>
        <dbReference type="ARBA" id="ARBA00000900"/>
    </source>
</evidence>
<dbReference type="InterPro" id="IPR044110">
    <property type="entry name" value="RING-HC_RNF146"/>
</dbReference>
<evidence type="ECO:0000259" key="14">
    <source>
        <dbReference type="PROSITE" id="PS50918"/>
    </source>
</evidence>
<evidence type="ECO:0000256" key="10">
    <source>
        <dbReference type="PROSITE-ProRule" id="PRU00175"/>
    </source>
</evidence>
<dbReference type="Pfam" id="PF02825">
    <property type="entry name" value="WWE"/>
    <property type="match status" value="2"/>
</dbReference>
<feature type="domain" description="WWE" evidence="14">
    <location>
        <begin position="82"/>
        <end position="158"/>
    </location>
</feature>
<keyword evidence="4 11" id="KW-0808">Transferase</keyword>
<dbReference type="InterPro" id="IPR018123">
    <property type="entry name" value="WWE-dom_subgr"/>
</dbReference>
<dbReference type="Pfam" id="PF13920">
    <property type="entry name" value="zf-C3HC4_3"/>
    <property type="match status" value="1"/>
</dbReference>
<evidence type="ECO:0000256" key="9">
    <source>
        <dbReference type="ARBA" id="ARBA00022833"/>
    </source>
</evidence>
<comment type="subcellular location">
    <subcellularLocation>
        <location evidence="2 11">Cytoplasm</location>
        <location evidence="2 11">Cytosol</location>
    </subcellularLocation>
</comment>
<dbReference type="GO" id="GO:0008270">
    <property type="term" value="F:zinc ion binding"/>
    <property type="evidence" value="ECO:0007669"/>
    <property type="project" value="UniProtKB-UniRule"/>
</dbReference>
<dbReference type="GO" id="GO:0005634">
    <property type="term" value="C:nucleus"/>
    <property type="evidence" value="ECO:0007669"/>
    <property type="project" value="TreeGrafter"/>
</dbReference>
<keyword evidence="6 11" id="KW-0479">Metal-binding</keyword>
<feature type="domain" description="RING-type" evidence="13">
    <location>
        <begin position="26"/>
        <end position="64"/>
    </location>
</feature>
<dbReference type="GO" id="GO:0006511">
    <property type="term" value="P:ubiquitin-dependent protein catabolic process"/>
    <property type="evidence" value="ECO:0007669"/>
    <property type="project" value="UniProtKB-UniRule"/>
</dbReference>
<keyword evidence="5" id="KW-0879">Wnt signaling pathway</keyword>
<organism evidence="15 16">
    <name type="scientific">Popillia japonica</name>
    <name type="common">Japanese beetle</name>
    <dbReference type="NCBI Taxonomy" id="7064"/>
    <lineage>
        <taxon>Eukaryota</taxon>
        <taxon>Metazoa</taxon>
        <taxon>Ecdysozoa</taxon>
        <taxon>Arthropoda</taxon>
        <taxon>Hexapoda</taxon>
        <taxon>Insecta</taxon>
        <taxon>Pterygota</taxon>
        <taxon>Neoptera</taxon>
        <taxon>Endopterygota</taxon>
        <taxon>Coleoptera</taxon>
        <taxon>Polyphaga</taxon>
        <taxon>Scarabaeiformia</taxon>
        <taxon>Scarabaeidae</taxon>
        <taxon>Rutelinae</taxon>
        <taxon>Popillia</taxon>
    </lineage>
</organism>
<evidence type="ECO:0000256" key="12">
    <source>
        <dbReference type="SAM" id="MobiDB-lite"/>
    </source>
</evidence>
<protein>
    <recommendedName>
        <fullName evidence="11">E3 ubiquitin-protein ligase</fullName>
        <ecNumber evidence="11">2.3.2.27</ecNumber>
    </recommendedName>
</protein>
<keyword evidence="9 11" id="KW-0862">Zinc</keyword>
<dbReference type="Gene3D" id="3.30.40.10">
    <property type="entry name" value="Zinc/RING finger domain, C3HC4 (zinc finger)"/>
    <property type="match status" value="1"/>
</dbReference>
<dbReference type="CDD" id="cd16546">
    <property type="entry name" value="RING-HC_RNF146"/>
    <property type="match status" value="1"/>
</dbReference>
<dbReference type="GO" id="GO:0061630">
    <property type="term" value="F:ubiquitin protein ligase activity"/>
    <property type="evidence" value="ECO:0007669"/>
    <property type="project" value="UniProtKB-UniRule"/>
</dbReference>
<evidence type="ECO:0000256" key="7">
    <source>
        <dbReference type="ARBA" id="ARBA00022771"/>
    </source>
</evidence>
<keyword evidence="8 11" id="KW-0833">Ubl conjugation pathway</keyword>